<dbReference type="PANTHER" id="PTHR46572">
    <property type="entry name" value="RHO1 GDP-GTP EXCHANGE PROTEIN 1-RELATED"/>
    <property type="match status" value="1"/>
</dbReference>
<keyword evidence="2" id="KW-0812">Transmembrane</keyword>
<evidence type="ECO:0008006" key="7">
    <source>
        <dbReference type="Google" id="ProtNLM"/>
    </source>
</evidence>
<evidence type="ECO:0000313" key="5">
    <source>
        <dbReference type="EMBL" id="EIJ88206.1"/>
    </source>
</evidence>
<dbReference type="InterPro" id="IPR035899">
    <property type="entry name" value="DBL_dom_sf"/>
</dbReference>
<keyword evidence="1" id="KW-0344">Guanine-nucleotide releasing factor</keyword>
<dbReference type="InParanoid" id="I3EG59"/>
<dbReference type="OrthoDB" id="2272012at2759"/>
<feature type="transmembrane region" description="Helical" evidence="2">
    <location>
        <begin position="611"/>
        <end position="633"/>
    </location>
</feature>
<dbReference type="AlphaFoldDB" id="I3EG59"/>
<evidence type="ECO:0000256" key="1">
    <source>
        <dbReference type="ARBA" id="ARBA00022658"/>
    </source>
</evidence>
<reference evidence="5" key="1">
    <citation type="submission" date="2011-01" db="EMBL/GenBank/DDBJ databases">
        <title>The Genome Sequence of Nematocida parisii strain ERTm3.</title>
        <authorList>
            <consortium name="The Broad Institute Genome Sequencing Platform"/>
            <consortium name="The Broad Institute Genome Sequencing Center for Infectious Disease"/>
            <person name="Cuomo C."/>
            <person name="Troemel E."/>
            <person name="Young S.K."/>
            <person name="Zeng Q."/>
            <person name="Gargeya S."/>
            <person name="Fitzgerald M."/>
            <person name="Haas B."/>
            <person name="Abouelleil A."/>
            <person name="Alvarado L."/>
            <person name="Arachchi H.M."/>
            <person name="Berlin A."/>
            <person name="Chapman S.B."/>
            <person name="Gearin G."/>
            <person name="Goldberg J."/>
            <person name="Griggs A."/>
            <person name="Gujja S."/>
            <person name="Hansen M."/>
            <person name="Heiman D."/>
            <person name="Howarth C."/>
            <person name="Larimer J."/>
            <person name="Lui A."/>
            <person name="MacDonald P.J.P."/>
            <person name="McCowen C."/>
            <person name="Montmayeur A."/>
            <person name="Murphy C."/>
            <person name="Neiman D."/>
            <person name="Pearson M."/>
            <person name="Priest M."/>
            <person name="Roberts A."/>
            <person name="Saif S."/>
            <person name="Shea T."/>
            <person name="Sisk P."/>
            <person name="Stolte C."/>
            <person name="Sykes S."/>
            <person name="Wortman J."/>
            <person name="Nusbaum C."/>
            <person name="Birren B."/>
        </authorList>
    </citation>
    <scope>NUCLEOTIDE SEQUENCE</scope>
    <source>
        <strain evidence="5">ERTm3</strain>
    </source>
</reference>
<dbReference type="InterPro" id="IPR052233">
    <property type="entry name" value="Rho-type_GEFs"/>
</dbReference>
<dbReference type="InterPro" id="IPR001180">
    <property type="entry name" value="CNH_dom"/>
</dbReference>
<proteinExistence type="predicted"/>
<evidence type="ECO:0000313" key="6">
    <source>
        <dbReference type="Proteomes" id="UP000002872"/>
    </source>
</evidence>
<feature type="domain" description="DH" evidence="3">
    <location>
        <begin position="19"/>
        <end position="220"/>
    </location>
</feature>
<dbReference type="HOGENOM" id="CLU_018585_0_0_1"/>
<protein>
    <recommendedName>
        <fullName evidence="7">DH domain-containing protein</fullName>
    </recommendedName>
</protein>
<dbReference type="PROSITE" id="PS50010">
    <property type="entry name" value="DH_2"/>
    <property type="match status" value="1"/>
</dbReference>
<keyword evidence="2" id="KW-1133">Transmembrane helix</keyword>
<dbReference type="OMA" id="SHEINYK"/>
<dbReference type="EMBL" id="GL870879">
    <property type="protein sequence ID" value="EIJ88206.1"/>
    <property type="molecule type" value="Genomic_DNA"/>
</dbReference>
<dbReference type="PROSITE" id="PS50219">
    <property type="entry name" value="CNH"/>
    <property type="match status" value="1"/>
</dbReference>
<dbReference type="SMART" id="SM00325">
    <property type="entry name" value="RhoGEF"/>
    <property type="match status" value="1"/>
</dbReference>
<dbReference type="SUPFAM" id="SSF48065">
    <property type="entry name" value="DBL homology domain (DH-domain)"/>
    <property type="match status" value="1"/>
</dbReference>
<dbReference type="Pfam" id="PF00621">
    <property type="entry name" value="RhoGEF"/>
    <property type="match status" value="1"/>
</dbReference>
<accession>I3EG59</accession>
<feature type="domain" description="CNH" evidence="4">
    <location>
        <begin position="377"/>
        <end position="665"/>
    </location>
</feature>
<dbReference type="Gene3D" id="1.20.900.10">
    <property type="entry name" value="Dbl homology (DH) domain"/>
    <property type="match status" value="1"/>
</dbReference>
<evidence type="ECO:0000259" key="4">
    <source>
        <dbReference type="PROSITE" id="PS50219"/>
    </source>
</evidence>
<evidence type="ECO:0000259" key="3">
    <source>
        <dbReference type="PROSITE" id="PS50010"/>
    </source>
</evidence>
<dbReference type="STRING" id="935791.I3EG59"/>
<organism evidence="5 6">
    <name type="scientific">Nematocida parisii (strain ERTm3)</name>
    <name type="common">Nematode killer fungus</name>
    <dbReference type="NCBI Taxonomy" id="935791"/>
    <lineage>
        <taxon>Eukaryota</taxon>
        <taxon>Fungi</taxon>
        <taxon>Fungi incertae sedis</taxon>
        <taxon>Microsporidia</taxon>
        <taxon>Nematocida</taxon>
    </lineage>
</organism>
<keyword evidence="6" id="KW-1185">Reference proteome</keyword>
<dbReference type="InterPro" id="IPR000219">
    <property type="entry name" value="DH_dom"/>
</dbReference>
<keyword evidence="2" id="KW-0472">Membrane</keyword>
<sequence length="678" mass="78195">MKSTGEPITSKNNTAVPQKRMQAIYELFESESRYVYDLVLWMRTIKHLVVNTTTLDVYSKQVFLSQVIGNSDSIYELHDAILINFMKRLNINRNTPKDVFLRMDISSKALVDILKAYNIRKNIISSIYIEYAGRIPQAARTMKMLIEDNKNFEAEISDVLHRINRLHLGCSHFIMRPMQKITRYPLLFKAILKYALPEESGVLSEAITNIEQINLHVNQNVQYSTDYFTLFQLSHEINYKKRPEFSVGIIQKDRRLLKMEDEVSIVTNTGYKTVSIVILDNCVFFIECIIKIRGIYMKTVKTLLDEYMAPDQVNASVVDSPNEDSARIKITCGEKEYLIECKEWAADEIVRVINDIKTVETSKFYDFKLEEMPNLSKSKDISLSLINPKEIIEWTEEGLGNVAIGCEECLEVVMNGERVRVVDKKHCTNVMYNSKLSNVFLRIDRAVHCFALDENILNSIPSLQKIISSTEVSFIKNTPDESEENVLLIAKKIGYLGSEELFIFNLTADNRGYLSKTTYRRMYIAGDIMDVSFFGNNMVLCSNDFELIDLIDLTTQELLDPLDKTIAIYVDKIESKSLSIAKIEENLYLVVLSDIGFFINKYGSRKKSNIVFLWLMAINYAFVFKEYVVAIGAMQVKIFTLKDGMLRGIFNIMNGKHLIHPEYIIIYNDTSIYRILRM</sequence>
<evidence type="ECO:0000256" key="2">
    <source>
        <dbReference type="SAM" id="Phobius"/>
    </source>
</evidence>
<name>I3EG59_NEMP3</name>
<dbReference type="GO" id="GO:0005085">
    <property type="term" value="F:guanyl-nucleotide exchange factor activity"/>
    <property type="evidence" value="ECO:0007669"/>
    <property type="project" value="UniProtKB-KW"/>
</dbReference>
<dbReference type="Proteomes" id="UP000002872">
    <property type="component" value="Unassembled WGS sequence"/>
</dbReference>
<dbReference type="PANTHER" id="PTHR46572:SF1">
    <property type="entry name" value="RHO1 GUANINE NUCLEOTIDE EXCHANGE FACTOR TUS1"/>
    <property type="match status" value="1"/>
</dbReference>
<dbReference type="Pfam" id="PF00780">
    <property type="entry name" value="CNH"/>
    <property type="match status" value="1"/>
</dbReference>
<dbReference type="VEuPathDB" id="MicrosporidiaDB:NEQG_01650"/>
<gene>
    <name evidence="5" type="ORF">NEQG_01650</name>
</gene>